<dbReference type="STRING" id="631362.Thi970DRAFT_01500"/>
<dbReference type="InterPro" id="IPR050194">
    <property type="entry name" value="Glycosyltransferase_grp1"/>
</dbReference>
<feature type="domain" description="Glycosyltransferase subfamily 4-like N-terminal" evidence="2">
    <location>
        <begin position="47"/>
        <end position="166"/>
    </location>
</feature>
<name>H8Z0R5_9GAMM</name>
<dbReference type="SUPFAM" id="SSF53756">
    <property type="entry name" value="UDP-Glycosyltransferase/glycogen phosphorylase"/>
    <property type="match status" value="1"/>
</dbReference>
<evidence type="ECO:0000313" key="4">
    <source>
        <dbReference type="Proteomes" id="UP000002964"/>
    </source>
</evidence>
<dbReference type="AlphaFoldDB" id="H8Z0R5"/>
<dbReference type="PANTHER" id="PTHR45947">
    <property type="entry name" value="SULFOQUINOVOSYL TRANSFERASE SQD2"/>
    <property type="match status" value="1"/>
</dbReference>
<dbReference type="GO" id="GO:0016757">
    <property type="term" value="F:glycosyltransferase activity"/>
    <property type="evidence" value="ECO:0007669"/>
    <property type="project" value="InterPro"/>
</dbReference>
<dbReference type="Proteomes" id="UP000002964">
    <property type="component" value="Unassembled WGS sequence"/>
</dbReference>
<dbReference type="Pfam" id="PF00534">
    <property type="entry name" value="Glycos_transf_1"/>
    <property type="match status" value="1"/>
</dbReference>
<dbReference type="Gene3D" id="3.40.50.2000">
    <property type="entry name" value="Glycogen Phosphorylase B"/>
    <property type="match status" value="2"/>
</dbReference>
<sequence>MLAYRQWHGVLVGHRRFPNGLNLDGLDVRLLLADPPGWFETRQWRLNRLLGRAARRDIRLLAREKAQLFHVHFATKAVDIWPLVRALNLPMVITLHGYDINIYRDWWEAGHGGWRMRAYPRKLLALAQEPRVHFIAVSEAIRERAMAYGIPEKKITVCYIGVDTDRFKPGGLPIHQRARRVLFVGRLVEKKGATYLIDAFGQVAKEFPDAELIIVGDGPLRTQLMEKAKRVGGNIQFLGVLGSEQVREQMNLARIFCLPSVMAENGDAEGFGMVILEAQASGVPVITSAIGAKSAGVLDTEAGIQFKESDIKSIIFHIFRFFEDDNFLKEASIKGRYLAKNHFNIKICTKNLEEIYFEFKVSS</sequence>
<evidence type="ECO:0000313" key="3">
    <source>
        <dbReference type="EMBL" id="EIC21297.1"/>
    </source>
</evidence>
<proteinExistence type="predicted"/>
<dbReference type="eggNOG" id="COG0438">
    <property type="taxonomic scope" value="Bacteria"/>
</dbReference>
<dbReference type="Pfam" id="PF13439">
    <property type="entry name" value="Glyco_transf_4"/>
    <property type="match status" value="1"/>
</dbReference>
<feature type="domain" description="Glycosyl transferase family 1" evidence="1">
    <location>
        <begin position="174"/>
        <end position="333"/>
    </location>
</feature>
<keyword evidence="4" id="KW-1185">Reference proteome</keyword>
<gene>
    <name evidence="3" type="ORF">Thi970DRAFT_01500</name>
</gene>
<organism evidence="3 4">
    <name type="scientific">Thiorhodovibrio frisius</name>
    <dbReference type="NCBI Taxonomy" id="631362"/>
    <lineage>
        <taxon>Bacteria</taxon>
        <taxon>Pseudomonadati</taxon>
        <taxon>Pseudomonadota</taxon>
        <taxon>Gammaproteobacteria</taxon>
        <taxon>Chromatiales</taxon>
        <taxon>Chromatiaceae</taxon>
        <taxon>Thiorhodovibrio</taxon>
    </lineage>
</organism>
<evidence type="ECO:0000259" key="1">
    <source>
        <dbReference type="Pfam" id="PF00534"/>
    </source>
</evidence>
<reference evidence="3 4" key="2">
    <citation type="submission" date="2011-11" db="EMBL/GenBank/DDBJ databases">
        <authorList>
            <consortium name="US DOE Joint Genome Institute"/>
            <person name="Lucas S."/>
            <person name="Han J."/>
            <person name="Lapidus A."/>
            <person name="Cheng J.-F."/>
            <person name="Goodwin L."/>
            <person name="Pitluck S."/>
            <person name="Peters L."/>
            <person name="Ovchinnikova G."/>
            <person name="Zhang X."/>
            <person name="Detter J.C."/>
            <person name="Han C."/>
            <person name="Tapia R."/>
            <person name="Land M."/>
            <person name="Hauser L."/>
            <person name="Kyrpides N."/>
            <person name="Ivanova N."/>
            <person name="Pagani I."/>
            <person name="Vogl K."/>
            <person name="Liu Z."/>
            <person name="Overmann J."/>
            <person name="Frigaard N.-U."/>
            <person name="Bryant D."/>
            <person name="Woyke T."/>
        </authorList>
    </citation>
    <scope>NUCLEOTIDE SEQUENCE [LARGE SCALE GENOMIC DNA]</scope>
    <source>
        <strain evidence="3 4">970</strain>
    </source>
</reference>
<keyword evidence="3" id="KW-0808">Transferase</keyword>
<accession>H8Z0R5</accession>
<dbReference type="EMBL" id="JH603169">
    <property type="protein sequence ID" value="EIC21297.1"/>
    <property type="molecule type" value="Genomic_DNA"/>
</dbReference>
<dbReference type="PANTHER" id="PTHR45947:SF3">
    <property type="entry name" value="SULFOQUINOVOSYL TRANSFERASE SQD2"/>
    <property type="match status" value="1"/>
</dbReference>
<protein>
    <submittedName>
        <fullName evidence="3">Glycosyltransferase</fullName>
    </submittedName>
</protein>
<reference evidence="4" key="1">
    <citation type="submission" date="2011-06" db="EMBL/GenBank/DDBJ databases">
        <authorList>
            <consortium name="US DOE Joint Genome Institute (JGI-PGF)"/>
            <person name="Lucas S."/>
            <person name="Han J."/>
            <person name="Lapidus A."/>
            <person name="Cheng J.-F."/>
            <person name="Goodwin L."/>
            <person name="Pitluck S."/>
            <person name="Peters L."/>
            <person name="Land M.L."/>
            <person name="Hauser L."/>
            <person name="Vogl K."/>
            <person name="Liu Z."/>
            <person name="Overmann J."/>
            <person name="Frigaard N.-U."/>
            <person name="Bryant D.A."/>
            <person name="Woyke T.J."/>
        </authorList>
    </citation>
    <scope>NUCLEOTIDE SEQUENCE [LARGE SCALE GENOMIC DNA]</scope>
    <source>
        <strain evidence="4">970</strain>
    </source>
</reference>
<evidence type="ECO:0000259" key="2">
    <source>
        <dbReference type="Pfam" id="PF13439"/>
    </source>
</evidence>
<dbReference type="InterPro" id="IPR001296">
    <property type="entry name" value="Glyco_trans_1"/>
</dbReference>
<dbReference type="InterPro" id="IPR028098">
    <property type="entry name" value="Glyco_trans_4-like_N"/>
</dbReference>
<dbReference type="HOGENOM" id="CLU_009583_2_5_6"/>